<dbReference type="Pfam" id="PF02566">
    <property type="entry name" value="OsmC"/>
    <property type="match status" value="1"/>
</dbReference>
<accession>A0ABW3KMP9</accession>
<dbReference type="GO" id="GO:0004601">
    <property type="term" value="F:peroxidase activity"/>
    <property type="evidence" value="ECO:0007669"/>
    <property type="project" value="UniProtKB-KW"/>
</dbReference>
<dbReference type="Gene3D" id="3.30.300.20">
    <property type="match status" value="1"/>
</dbReference>
<dbReference type="InterPro" id="IPR015946">
    <property type="entry name" value="KH_dom-like_a/b"/>
</dbReference>
<dbReference type="EC" id="1.11.1.-" evidence="1"/>
<dbReference type="Proteomes" id="UP001597086">
    <property type="component" value="Unassembled WGS sequence"/>
</dbReference>
<proteinExistence type="predicted"/>
<evidence type="ECO:0000313" key="1">
    <source>
        <dbReference type="EMBL" id="MFD1015076.1"/>
    </source>
</evidence>
<keyword evidence="1" id="KW-0575">Peroxidase</keyword>
<evidence type="ECO:0000313" key="2">
    <source>
        <dbReference type="Proteomes" id="UP001597086"/>
    </source>
</evidence>
<dbReference type="InterPro" id="IPR003718">
    <property type="entry name" value="OsmC/Ohr_fam"/>
</dbReference>
<dbReference type="RefSeq" id="WP_386114277.1">
    <property type="nucleotide sequence ID" value="NZ_JBHTKM010000017.1"/>
</dbReference>
<sequence length="135" mass="15076">MTYSIKATSLANKAGEIQIKQSQITFGTTFQSSETLANPAELFLAAFSACMLKNVERFSAMMNFSYTKASVEVQATRLEHPPRMDQINYELTLYSNDDRLNVPLLKKNIEKHGTIYNTIEQSCAIIGTIKTTANV</sequence>
<keyword evidence="2" id="KW-1185">Reference proteome</keyword>
<gene>
    <name evidence="1" type="ORF">ACFQ13_03995</name>
</gene>
<name>A0ABW3KMP9_9FLAO</name>
<dbReference type="InterPro" id="IPR036102">
    <property type="entry name" value="OsmC/Ohrsf"/>
</dbReference>
<keyword evidence="1" id="KW-0560">Oxidoreductase</keyword>
<dbReference type="EMBL" id="JBHTKM010000017">
    <property type="protein sequence ID" value="MFD1015076.1"/>
    <property type="molecule type" value="Genomic_DNA"/>
</dbReference>
<protein>
    <submittedName>
        <fullName evidence="1">OsmC family protein</fullName>
        <ecNumber evidence="1">1.11.1.-</ecNumber>
    </submittedName>
</protein>
<organism evidence="1 2">
    <name type="scientific">Winogradskyella rapida</name>
    <dbReference type="NCBI Taxonomy" id="549701"/>
    <lineage>
        <taxon>Bacteria</taxon>
        <taxon>Pseudomonadati</taxon>
        <taxon>Bacteroidota</taxon>
        <taxon>Flavobacteriia</taxon>
        <taxon>Flavobacteriales</taxon>
        <taxon>Flavobacteriaceae</taxon>
        <taxon>Winogradskyella</taxon>
    </lineage>
</organism>
<reference evidence="2" key="1">
    <citation type="journal article" date="2019" name="Int. J. Syst. Evol. Microbiol.">
        <title>The Global Catalogue of Microorganisms (GCM) 10K type strain sequencing project: providing services to taxonomists for standard genome sequencing and annotation.</title>
        <authorList>
            <consortium name="The Broad Institute Genomics Platform"/>
            <consortium name="The Broad Institute Genome Sequencing Center for Infectious Disease"/>
            <person name="Wu L."/>
            <person name="Ma J."/>
        </authorList>
    </citation>
    <scope>NUCLEOTIDE SEQUENCE [LARGE SCALE GENOMIC DNA]</scope>
    <source>
        <strain evidence="2">CCUG 56098</strain>
    </source>
</reference>
<dbReference type="SUPFAM" id="SSF82784">
    <property type="entry name" value="OsmC-like"/>
    <property type="match status" value="1"/>
</dbReference>
<comment type="caution">
    <text evidence="1">The sequence shown here is derived from an EMBL/GenBank/DDBJ whole genome shotgun (WGS) entry which is preliminary data.</text>
</comment>